<evidence type="ECO:0000256" key="2">
    <source>
        <dbReference type="ARBA" id="ARBA00022448"/>
    </source>
</evidence>
<feature type="transmembrane region" description="Helical" evidence="12">
    <location>
        <begin position="207"/>
        <end position="223"/>
    </location>
</feature>
<evidence type="ECO:0000256" key="5">
    <source>
        <dbReference type="ARBA" id="ARBA00022729"/>
    </source>
</evidence>
<dbReference type="PROSITE" id="PS51257">
    <property type="entry name" value="PROKAR_LIPOPROTEIN"/>
    <property type="match status" value="1"/>
</dbReference>
<dbReference type="NCBIfam" id="TIGR03592">
    <property type="entry name" value="yidC_oxa1_cterm"/>
    <property type="match status" value="1"/>
</dbReference>
<keyword evidence="10 12" id="KW-0143">Chaperone</keyword>
<keyword evidence="4 12" id="KW-0812">Transmembrane</keyword>
<comment type="function">
    <text evidence="12">Required for the insertion and/or proper folding and/or complex formation of integral membrane proteins into the membrane. Involved in integration of membrane proteins that insert both dependently and independently of the Sec translocase complex, as well as at least some lipoproteins.</text>
</comment>
<evidence type="ECO:0000256" key="1">
    <source>
        <dbReference type="ARBA" id="ARBA00004651"/>
    </source>
</evidence>
<dbReference type="PANTHER" id="PTHR12428:SF65">
    <property type="entry name" value="CYTOCHROME C OXIDASE ASSEMBLY PROTEIN COX18, MITOCHONDRIAL"/>
    <property type="match status" value="1"/>
</dbReference>
<keyword evidence="9" id="KW-0564">Palmitate</keyword>
<accession>A0A941DPV9</accession>
<proteinExistence type="inferred from homology"/>
<evidence type="ECO:0000256" key="3">
    <source>
        <dbReference type="ARBA" id="ARBA00022475"/>
    </source>
</evidence>
<feature type="domain" description="Membrane insertase YidC/Oxa/ALB C-terminal" evidence="13">
    <location>
        <begin position="58"/>
        <end position="246"/>
    </location>
</feature>
<evidence type="ECO:0000256" key="9">
    <source>
        <dbReference type="ARBA" id="ARBA00023139"/>
    </source>
</evidence>
<name>A0A941DPV9_9BACI</name>
<dbReference type="InterPro" id="IPR028055">
    <property type="entry name" value="YidC/Oxa/ALB_C"/>
</dbReference>
<dbReference type="InterPro" id="IPR001708">
    <property type="entry name" value="YidC/ALB3/OXA1/COX18"/>
</dbReference>
<keyword evidence="6 12" id="KW-0653">Protein transport</keyword>
<dbReference type="EMBL" id="JAGSOT010000003">
    <property type="protein sequence ID" value="MBR7794739.1"/>
    <property type="molecule type" value="Genomic_DNA"/>
</dbReference>
<dbReference type="Proteomes" id="UP000675284">
    <property type="component" value="Unassembled WGS sequence"/>
</dbReference>
<keyword evidence="15" id="KW-1185">Reference proteome</keyword>
<dbReference type="GO" id="GO:0032977">
    <property type="term" value="F:membrane insertase activity"/>
    <property type="evidence" value="ECO:0007669"/>
    <property type="project" value="InterPro"/>
</dbReference>
<organism evidence="14 15">
    <name type="scientific">Virgibacillus salarius</name>
    <dbReference type="NCBI Taxonomy" id="447199"/>
    <lineage>
        <taxon>Bacteria</taxon>
        <taxon>Bacillati</taxon>
        <taxon>Bacillota</taxon>
        <taxon>Bacilli</taxon>
        <taxon>Bacillales</taxon>
        <taxon>Bacillaceae</taxon>
        <taxon>Virgibacillus</taxon>
    </lineage>
</organism>
<keyword evidence="8 12" id="KW-0472">Membrane</keyword>
<dbReference type="AlphaFoldDB" id="A0A941DPV9"/>
<keyword evidence="7 12" id="KW-1133">Transmembrane helix</keyword>
<comment type="similarity">
    <text evidence="12">Belongs to the OXA1/ALB3/YidC family. Type 2 subfamily.</text>
</comment>
<dbReference type="GO" id="GO:0015031">
    <property type="term" value="P:protein transport"/>
    <property type="evidence" value="ECO:0007669"/>
    <property type="project" value="UniProtKB-KW"/>
</dbReference>
<dbReference type="CDD" id="cd20070">
    <property type="entry name" value="5TM_YidC_Alb3"/>
    <property type="match status" value="1"/>
</dbReference>
<dbReference type="RefSeq" id="WP_026682146.1">
    <property type="nucleotide sequence ID" value="NZ_CP115959.1"/>
</dbReference>
<keyword evidence="5 12" id="KW-0732">Signal</keyword>
<keyword evidence="3 12" id="KW-1003">Cell membrane</keyword>
<evidence type="ECO:0000256" key="8">
    <source>
        <dbReference type="ARBA" id="ARBA00023136"/>
    </source>
</evidence>
<feature type="transmembrane region" description="Helical" evidence="12">
    <location>
        <begin position="49"/>
        <end position="73"/>
    </location>
</feature>
<dbReference type="InterPro" id="IPR047196">
    <property type="entry name" value="YidC_ALB_C"/>
</dbReference>
<feature type="transmembrane region" description="Helical" evidence="12">
    <location>
        <begin position="167"/>
        <end position="187"/>
    </location>
</feature>
<evidence type="ECO:0000256" key="4">
    <source>
        <dbReference type="ARBA" id="ARBA00022692"/>
    </source>
</evidence>
<evidence type="ECO:0000256" key="7">
    <source>
        <dbReference type="ARBA" id="ARBA00022989"/>
    </source>
</evidence>
<reference evidence="14" key="1">
    <citation type="submission" date="2021-04" db="EMBL/GenBank/DDBJ databases">
        <title>Isolation and polyphasic classification of algal microorganism.</title>
        <authorList>
            <person name="Wang S."/>
        </authorList>
    </citation>
    <scope>NUCLEOTIDE SEQUENCE</scope>
    <source>
        <strain evidence="14">720a</strain>
    </source>
</reference>
<dbReference type="InterPro" id="IPR023060">
    <property type="entry name" value="YidC/YidC1/YidC2_Firmicutes"/>
</dbReference>
<protein>
    <recommendedName>
        <fullName evidence="12">Membrane protein insertase YidC</fullName>
    </recommendedName>
    <alternativeName>
        <fullName evidence="12">Foldase YidC</fullName>
    </alternativeName>
    <alternativeName>
        <fullName evidence="12">Membrane integrase YidC</fullName>
    </alternativeName>
    <alternativeName>
        <fullName evidence="12">Membrane protein YidC</fullName>
    </alternativeName>
</protein>
<dbReference type="Pfam" id="PF02096">
    <property type="entry name" value="60KD_IMP"/>
    <property type="match status" value="1"/>
</dbReference>
<evidence type="ECO:0000256" key="12">
    <source>
        <dbReference type="HAMAP-Rule" id="MF_01811"/>
    </source>
</evidence>
<evidence type="ECO:0000256" key="6">
    <source>
        <dbReference type="ARBA" id="ARBA00022927"/>
    </source>
</evidence>
<evidence type="ECO:0000256" key="11">
    <source>
        <dbReference type="ARBA" id="ARBA00023288"/>
    </source>
</evidence>
<keyword evidence="2 12" id="KW-0813">Transport</keyword>
<feature type="transmembrane region" description="Helical" evidence="12">
    <location>
        <begin position="130"/>
        <end position="155"/>
    </location>
</feature>
<comment type="subcellular location">
    <subcellularLocation>
        <location evidence="1 12">Cell membrane</location>
        <topology evidence="1 12">Multi-pass membrane protein</topology>
    </subcellularLocation>
</comment>
<sequence length="255" mass="28957">MDRQFIFTFLKKYSVISIILVIFLTGCQGDTSAAGFFSFENPFSQLIKYIAILFGGDYGLSIIVLTLLIRLLLMPLSLKQTKSAAKTKEKMSEMKPDMDAITDKYKDKKDAESKAEMQKEMMQLYQKHQFNPLSSLGCLPMLIQFPIIIAVYYAIRNSPEIAAHSFLWFDLGQVDLILPFVAAAIYFIQSRVSLTGMDEKQRKQMAVMSLLSPVMIGFISFNAPAALPLYWTVSGLFLVLQTLLAKRLYYPKIQH</sequence>
<gene>
    <name evidence="12 14" type="primary">yidC</name>
    <name evidence="14" type="ORF">KCX74_01630</name>
</gene>
<dbReference type="PRINTS" id="PR00701">
    <property type="entry name" value="60KDINNERMP"/>
</dbReference>
<evidence type="ECO:0000313" key="15">
    <source>
        <dbReference type="Proteomes" id="UP000675284"/>
    </source>
</evidence>
<keyword evidence="11 12" id="KW-0449">Lipoprotein</keyword>
<evidence type="ECO:0000259" key="13">
    <source>
        <dbReference type="Pfam" id="PF02096"/>
    </source>
</evidence>
<dbReference type="PANTHER" id="PTHR12428">
    <property type="entry name" value="OXA1"/>
    <property type="match status" value="1"/>
</dbReference>
<comment type="caution">
    <text evidence="14">The sequence shown here is derived from an EMBL/GenBank/DDBJ whole genome shotgun (WGS) entry which is preliminary data.</text>
</comment>
<evidence type="ECO:0000313" key="14">
    <source>
        <dbReference type="EMBL" id="MBR7794739.1"/>
    </source>
</evidence>
<dbReference type="HAMAP" id="MF_01811">
    <property type="entry name" value="YidC_type2"/>
    <property type="match status" value="1"/>
</dbReference>
<evidence type="ECO:0000256" key="10">
    <source>
        <dbReference type="ARBA" id="ARBA00023186"/>
    </source>
</evidence>
<dbReference type="GO" id="GO:0005886">
    <property type="term" value="C:plasma membrane"/>
    <property type="evidence" value="ECO:0007669"/>
    <property type="project" value="UniProtKB-SubCell"/>
</dbReference>
<dbReference type="GO" id="GO:0051205">
    <property type="term" value="P:protein insertion into membrane"/>
    <property type="evidence" value="ECO:0007669"/>
    <property type="project" value="TreeGrafter"/>
</dbReference>